<evidence type="ECO:0000313" key="2">
    <source>
        <dbReference type="Proteomes" id="UP000073816"/>
    </source>
</evidence>
<accession>A0A142EI60</accession>
<dbReference type="RefSeq" id="WP_067542107.1">
    <property type="nucleotide sequence ID" value="NZ_CP012836.1"/>
</dbReference>
<dbReference type="PATRIC" id="fig|1727163.4.peg.65"/>
<reference evidence="1 2" key="2">
    <citation type="journal article" date="2016" name="Genome Announc.">
        <title>Complete Genome Sequence of Algoriphagus sp. Strain M8-2, Isolated from a Brackish Lake.</title>
        <authorList>
            <person name="Muraguchi Y."/>
            <person name="Kushimoto K."/>
            <person name="Ohtsubo Y."/>
            <person name="Suzuki T."/>
            <person name="Dohra H."/>
            <person name="Kimbara K."/>
            <person name="Shintani M."/>
        </authorList>
    </citation>
    <scope>NUCLEOTIDE SEQUENCE [LARGE SCALE GENOMIC DNA]</scope>
    <source>
        <strain evidence="1 2">M8-2</strain>
    </source>
</reference>
<keyword evidence="2" id="KW-1185">Reference proteome</keyword>
<dbReference type="OrthoDB" id="1495718at2"/>
<dbReference type="AlphaFoldDB" id="A0A142EI60"/>
<gene>
    <name evidence="1" type="ORF">AO498_00305</name>
</gene>
<dbReference type="Pfam" id="PF11276">
    <property type="entry name" value="DUF3078"/>
    <property type="match status" value="1"/>
</dbReference>
<evidence type="ECO:0000313" key="1">
    <source>
        <dbReference type="EMBL" id="AMQ54815.1"/>
    </source>
</evidence>
<organism evidence="1 2">
    <name type="scientific">Algoriphagus sanaruensis</name>
    <dbReference type="NCBI Taxonomy" id="1727163"/>
    <lineage>
        <taxon>Bacteria</taxon>
        <taxon>Pseudomonadati</taxon>
        <taxon>Bacteroidota</taxon>
        <taxon>Cytophagia</taxon>
        <taxon>Cytophagales</taxon>
        <taxon>Cyclobacteriaceae</taxon>
        <taxon>Algoriphagus</taxon>
    </lineage>
</organism>
<dbReference type="KEGG" id="alm:AO498_00305"/>
<name>A0A142EI60_9BACT</name>
<dbReference type="InterPro" id="IPR021428">
    <property type="entry name" value="DUF3078"/>
</dbReference>
<dbReference type="STRING" id="1727163.AO498_00305"/>
<sequence>MHRIILLIGVFLIGFFQNSQAQDLKIIPDTVLINGDTLLMLGDSILIKEPKKEIFWKTGGNYNLNIQQVTLSNWAAGGASTFALNTGISLFANYKKESKVWDTQLNVNLGFNRQGERDFKTRKTNDNFVFISNYGRQLSEKLYLTTQIDARTQLLSGYKYTRPAGSESEIRTKISDLLSPGYIQSSTGLNYRKTYENKSKLSIIGSPFTGRFTIVMDDSLSRAGAFGVIPGENVRAEAGVSLAAGVTDFVLMENVTWKADLNLFSNYERLGNMVVNFNSAIRMKVNKYISTRIETILIYDEKVLITQNDGSRKQAVQLQNLINFGISLDL</sequence>
<dbReference type="EMBL" id="CP012836">
    <property type="protein sequence ID" value="AMQ54815.1"/>
    <property type="molecule type" value="Genomic_DNA"/>
</dbReference>
<evidence type="ECO:0008006" key="3">
    <source>
        <dbReference type="Google" id="ProtNLM"/>
    </source>
</evidence>
<proteinExistence type="predicted"/>
<dbReference type="Proteomes" id="UP000073816">
    <property type="component" value="Chromosome"/>
</dbReference>
<reference evidence="2" key="1">
    <citation type="submission" date="2015-09" db="EMBL/GenBank/DDBJ databases">
        <title>Complete sequence of Algoriphagus sp. M8-2.</title>
        <authorList>
            <person name="Shintani M."/>
        </authorList>
    </citation>
    <scope>NUCLEOTIDE SEQUENCE [LARGE SCALE GENOMIC DNA]</scope>
    <source>
        <strain evidence="2">M8-2</strain>
    </source>
</reference>
<protein>
    <recommendedName>
        <fullName evidence="3">DUF3078 domain-containing protein</fullName>
    </recommendedName>
</protein>